<comment type="subcellular location">
    <subcellularLocation>
        <location evidence="1">Membrane</location>
        <topology evidence="1">Multi-pass membrane protein</topology>
    </subcellularLocation>
</comment>
<keyword evidence="10" id="KW-1185">Reference proteome</keyword>
<organism evidence="9 10">
    <name type="scientific">Calocera cornea HHB12733</name>
    <dbReference type="NCBI Taxonomy" id="1353952"/>
    <lineage>
        <taxon>Eukaryota</taxon>
        <taxon>Fungi</taxon>
        <taxon>Dikarya</taxon>
        <taxon>Basidiomycota</taxon>
        <taxon>Agaricomycotina</taxon>
        <taxon>Dacrymycetes</taxon>
        <taxon>Dacrymycetales</taxon>
        <taxon>Dacrymycetaceae</taxon>
        <taxon>Calocera</taxon>
    </lineage>
</organism>
<feature type="transmembrane region" description="Helical" evidence="7">
    <location>
        <begin position="118"/>
        <end position="138"/>
    </location>
</feature>
<dbReference type="InterPro" id="IPR007905">
    <property type="entry name" value="EBP"/>
</dbReference>
<dbReference type="Pfam" id="PF05241">
    <property type="entry name" value="EBP"/>
    <property type="match status" value="1"/>
</dbReference>
<reference evidence="9 10" key="1">
    <citation type="journal article" date="2016" name="Mol. Biol. Evol.">
        <title>Comparative Genomics of Early-Diverging Mushroom-Forming Fungi Provides Insights into the Origins of Lignocellulose Decay Capabilities.</title>
        <authorList>
            <person name="Nagy L.G."/>
            <person name="Riley R."/>
            <person name="Tritt A."/>
            <person name="Adam C."/>
            <person name="Daum C."/>
            <person name="Floudas D."/>
            <person name="Sun H."/>
            <person name="Yadav J.S."/>
            <person name="Pangilinan J."/>
            <person name="Larsson K.H."/>
            <person name="Matsuura K."/>
            <person name="Barry K."/>
            <person name="Labutti K."/>
            <person name="Kuo R."/>
            <person name="Ohm R.A."/>
            <person name="Bhattacharya S.S."/>
            <person name="Shirouzu T."/>
            <person name="Yoshinaga Y."/>
            <person name="Martin F.M."/>
            <person name="Grigoriev I.V."/>
            <person name="Hibbett D.S."/>
        </authorList>
    </citation>
    <scope>NUCLEOTIDE SEQUENCE [LARGE SCALE GENOMIC DNA]</scope>
    <source>
        <strain evidence="9 10">HHB12733</strain>
    </source>
</reference>
<sequence length="226" mass="25524">MAFSIMLGTLELDVVTLGSLGLTVAILLAAYLASLVLLPSNARPPASTTDRLTFVWLVFDALIHFILEGSFLYYSFKFIPTPPFMTVTAGANASQEPLALLWQEYGKADARWGTADPVVISLEILTVYLAGPMCLYIANKIVKRDPARHYWIIVLCTGELYGGWMTFCPEWLVGTPGLNTSNWLLLWVYLVFFNMLWVVIPLWLMWDSYNFVSRRLRLADRIGKTD</sequence>
<evidence type="ECO:0000256" key="2">
    <source>
        <dbReference type="ARBA" id="ARBA00008337"/>
    </source>
</evidence>
<keyword evidence="3 6" id="KW-0812">Transmembrane</keyword>
<dbReference type="PANTHER" id="PTHR14207">
    <property type="entry name" value="STEROL ISOMERASE"/>
    <property type="match status" value="1"/>
</dbReference>
<evidence type="ECO:0000256" key="5">
    <source>
        <dbReference type="ARBA" id="ARBA00023136"/>
    </source>
</evidence>
<dbReference type="Proteomes" id="UP000076842">
    <property type="component" value="Unassembled WGS sequence"/>
</dbReference>
<dbReference type="EMBL" id="KV423915">
    <property type="protein sequence ID" value="KZT62700.1"/>
    <property type="molecule type" value="Genomic_DNA"/>
</dbReference>
<evidence type="ECO:0000256" key="3">
    <source>
        <dbReference type="ARBA" id="ARBA00022692"/>
    </source>
</evidence>
<evidence type="ECO:0000313" key="10">
    <source>
        <dbReference type="Proteomes" id="UP000076842"/>
    </source>
</evidence>
<dbReference type="InParanoid" id="A0A165K578"/>
<evidence type="ECO:0000259" key="8">
    <source>
        <dbReference type="PROSITE" id="PS51751"/>
    </source>
</evidence>
<feature type="transmembrane region" description="Helical" evidence="7">
    <location>
        <begin position="184"/>
        <end position="206"/>
    </location>
</feature>
<dbReference type="OrthoDB" id="58557at2759"/>
<dbReference type="GO" id="GO:0005783">
    <property type="term" value="C:endoplasmic reticulum"/>
    <property type="evidence" value="ECO:0007669"/>
    <property type="project" value="TreeGrafter"/>
</dbReference>
<dbReference type="AlphaFoldDB" id="A0A165K578"/>
<keyword evidence="4 6" id="KW-1133">Transmembrane helix</keyword>
<dbReference type="GO" id="GO:0016020">
    <property type="term" value="C:membrane"/>
    <property type="evidence" value="ECO:0007669"/>
    <property type="project" value="UniProtKB-SubCell"/>
</dbReference>
<evidence type="ECO:0000313" key="9">
    <source>
        <dbReference type="EMBL" id="KZT62700.1"/>
    </source>
</evidence>
<dbReference type="STRING" id="1353952.A0A165K578"/>
<evidence type="ECO:0000256" key="4">
    <source>
        <dbReference type="ARBA" id="ARBA00022989"/>
    </source>
</evidence>
<name>A0A165K578_9BASI</name>
<evidence type="ECO:0000256" key="1">
    <source>
        <dbReference type="ARBA" id="ARBA00004141"/>
    </source>
</evidence>
<accession>A0A165K578</accession>
<keyword evidence="5 6" id="KW-0472">Membrane</keyword>
<feature type="transmembrane region" description="Helical" evidence="7">
    <location>
        <begin position="20"/>
        <end position="40"/>
    </location>
</feature>
<comment type="similarity">
    <text evidence="2">Belongs to the EBP family.</text>
</comment>
<evidence type="ECO:0000256" key="6">
    <source>
        <dbReference type="PROSITE-ProRule" id="PRU01087"/>
    </source>
</evidence>
<proteinExistence type="inferred from homology"/>
<dbReference type="PROSITE" id="PS51751">
    <property type="entry name" value="EXPERA"/>
    <property type="match status" value="1"/>
</dbReference>
<evidence type="ECO:0000256" key="7">
    <source>
        <dbReference type="SAM" id="Phobius"/>
    </source>
</evidence>
<dbReference type="PANTHER" id="PTHR14207:SF1">
    <property type="entry name" value="EMOPAMIL-BINDING PROTEIN-LIKE"/>
    <property type="match status" value="1"/>
</dbReference>
<dbReference type="InterPro" id="IPR033118">
    <property type="entry name" value="EXPERA"/>
</dbReference>
<feature type="domain" description="EXPERA" evidence="8">
    <location>
        <begin position="49"/>
        <end position="205"/>
    </location>
</feature>
<feature type="transmembrane region" description="Helical" evidence="7">
    <location>
        <begin position="150"/>
        <end position="172"/>
    </location>
</feature>
<protein>
    <submittedName>
        <fullName evidence="9">Emopamil-binding protein</fullName>
    </submittedName>
</protein>
<feature type="transmembrane region" description="Helical" evidence="7">
    <location>
        <begin position="52"/>
        <end position="76"/>
    </location>
</feature>
<gene>
    <name evidence="9" type="ORF">CALCODRAFT_489706</name>
</gene>
<dbReference type="GO" id="GO:0047750">
    <property type="term" value="F:cholestenol delta-isomerase activity"/>
    <property type="evidence" value="ECO:0007669"/>
    <property type="project" value="InterPro"/>
</dbReference>
<dbReference type="GO" id="GO:0016125">
    <property type="term" value="P:sterol metabolic process"/>
    <property type="evidence" value="ECO:0007669"/>
    <property type="project" value="InterPro"/>
</dbReference>